<evidence type="ECO:0000313" key="2">
    <source>
        <dbReference type="Proteomes" id="UP000186868"/>
    </source>
</evidence>
<name>A0A1U7HNZ1_9CYAN</name>
<organism evidence="1 2">
    <name type="scientific">Hydrococcus rivularis NIES-593</name>
    <dbReference type="NCBI Taxonomy" id="1921803"/>
    <lineage>
        <taxon>Bacteria</taxon>
        <taxon>Bacillati</taxon>
        <taxon>Cyanobacteriota</taxon>
        <taxon>Cyanophyceae</taxon>
        <taxon>Pleurocapsales</taxon>
        <taxon>Hydrococcaceae</taxon>
        <taxon>Hydrococcus</taxon>
    </lineage>
</organism>
<dbReference type="RefSeq" id="WP_073598672.1">
    <property type="nucleotide sequence ID" value="NZ_MRCB01000004.1"/>
</dbReference>
<reference evidence="1 2" key="1">
    <citation type="submission" date="2016-11" db="EMBL/GenBank/DDBJ databases">
        <title>Draft Genome Sequences of Nine Cyanobacterial Strains from Diverse Habitats.</title>
        <authorList>
            <person name="Zhu T."/>
            <person name="Hou S."/>
            <person name="Lu X."/>
            <person name="Hess W.R."/>
        </authorList>
    </citation>
    <scope>NUCLEOTIDE SEQUENCE [LARGE SCALE GENOMIC DNA]</scope>
    <source>
        <strain evidence="1 2">NIES-593</strain>
    </source>
</reference>
<protein>
    <submittedName>
        <fullName evidence="1">Uncharacterized protein</fullName>
    </submittedName>
</protein>
<dbReference type="AlphaFoldDB" id="A0A1U7HNZ1"/>
<proteinExistence type="predicted"/>
<comment type="caution">
    <text evidence="1">The sequence shown here is derived from an EMBL/GenBank/DDBJ whole genome shotgun (WGS) entry which is preliminary data.</text>
</comment>
<keyword evidence="2" id="KW-1185">Reference proteome</keyword>
<dbReference type="Proteomes" id="UP000186868">
    <property type="component" value="Unassembled WGS sequence"/>
</dbReference>
<gene>
    <name evidence="1" type="ORF">NIES593_05785</name>
</gene>
<sequence>MRGQTRLSINNNDVILYRVGSHWSARVININKEYDGFASKKTAIAILTDLLPYVSCETHLLEELREITQQYKKDKQAKKRSHPVKRPHDRILSQYEDSNAYTQIGLVLREISSHAILAQNDDEARDLILEHLEELAEDDGLSCDCASLLFDALDYAVTAALGWDASTVIQFEDERLGDWEAKSDEIFEKAKALADSNISRLIRRFPNLVRACDSYAQVHRSRIHRIWES</sequence>
<dbReference type="EMBL" id="MRCB01000004">
    <property type="protein sequence ID" value="OKH25264.1"/>
    <property type="molecule type" value="Genomic_DNA"/>
</dbReference>
<accession>A0A1U7HNZ1</accession>
<evidence type="ECO:0000313" key="1">
    <source>
        <dbReference type="EMBL" id="OKH25264.1"/>
    </source>
</evidence>